<keyword evidence="2" id="KW-0503">Monooxygenase</keyword>
<proteinExistence type="predicted"/>
<dbReference type="EMBL" id="JABBFX010000001">
    <property type="protein sequence ID" value="NML45280.1"/>
    <property type="molecule type" value="Genomic_DNA"/>
</dbReference>
<dbReference type="RefSeq" id="WP_169419361.1">
    <property type="nucleotide sequence ID" value="NZ_JABBFX010000001.1"/>
</dbReference>
<name>A0A848H7E6_9BURK</name>
<dbReference type="InterPro" id="IPR007138">
    <property type="entry name" value="ABM_dom"/>
</dbReference>
<dbReference type="PANTHER" id="PTHR37811:SF2">
    <property type="entry name" value="ABM DOMAIN-CONTAINING PROTEIN"/>
    <property type="match status" value="1"/>
</dbReference>
<keyword evidence="3" id="KW-1185">Reference proteome</keyword>
<reference evidence="2 3" key="1">
    <citation type="submission" date="2020-04" db="EMBL/GenBank/DDBJ databases">
        <title>Ramlibacter sp. G-1-2-2 isolated from soil.</title>
        <authorList>
            <person name="Dahal R.H."/>
        </authorList>
    </citation>
    <scope>NUCLEOTIDE SEQUENCE [LARGE SCALE GENOMIC DNA]</scope>
    <source>
        <strain evidence="2 3">G-1-2-2</strain>
    </source>
</reference>
<keyword evidence="2" id="KW-0560">Oxidoreductase</keyword>
<dbReference type="InterPro" id="IPR052936">
    <property type="entry name" value="Jasmonate_Hydroxylase-like"/>
</dbReference>
<sequence length="114" mass="13544">MVTVIFEVWPHPEHKQGYLDWAAELKEELVKMEGFLSIERFQSLTEPGKLLSLQFWRDEQCLQAWRNLEAHRAAQSAGRRTMFREYRLRVAEVLRDYGKTEREEAPADSRRVHG</sequence>
<dbReference type="InterPro" id="IPR011008">
    <property type="entry name" value="Dimeric_a/b-barrel"/>
</dbReference>
<accession>A0A848H7E6</accession>
<dbReference type="Pfam" id="PF03992">
    <property type="entry name" value="ABM"/>
    <property type="match status" value="1"/>
</dbReference>
<protein>
    <submittedName>
        <fullName evidence="2">Antibiotic biosynthesis monooxygenase</fullName>
    </submittedName>
</protein>
<dbReference type="Gene3D" id="3.30.70.100">
    <property type="match status" value="1"/>
</dbReference>
<dbReference type="GO" id="GO:0004497">
    <property type="term" value="F:monooxygenase activity"/>
    <property type="evidence" value="ECO:0007669"/>
    <property type="project" value="UniProtKB-KW"/>
</dbReference>
<dbReference type="SUPFAM" id="SSF54909">
    <property type="entry name" value="Dimeric alpha+beta barrel"/>
    <property type="match status" value="1"/>
</dbReference>
<evidence type="ECO:0000259" key="1">
    <source>
        <dbReference type="PROSITE" id="PS51725"/>
    </source>
</evidence>
<dbReference type="Proteomes" id="UP000541185">
    <property type="component" value="Unassembled WGS sequence"/>
</dbReference>
<feature type="domain" description="ABM" evidence="1">
    <location>
        <begin position="2"/>
        <end position="90"/>
    </location>
</feature>
<comment type="caution">
    <text evidence="2">The sequence shown here is derived from an EMBL/GenBank/DDBJ whole genome shotgun (WGS) entry which is preliminary data.</text>
</comment>
<gene>
    <name evidence="2" type="ORF">HHL11_16120</name>
</gene>
<dbReference type="PROSITE" id="PS51725">
    <property type="entry name" value="ABM"/>
    <property type="match status" value="1"/>
</dbReference>
<dbReference type="PANTHER" id="PTHR37811">
    <property type="entry name" value="BLL5343 PROTEIN"/>
    <property type="match status" value="1"/>
</dbReference>
<evidence type="ECO:0000313" key="3">
    <source>
        <dbReference type="Proteomes" id="UP000541185"/>
    </source>
</evidence>
<evidence type="ECO:0000313" key="2">
    <source>
        <dbReference type="EMBL" id="NML45280.1"/>
    </source>
</evidence>
<dbReference type="AlphaFoldDB" id="A0A848H7E6"/>
<organism evidence="2 3">
    <name type="scientific">Ramlibacter agri</name>
    <dbReference type="NCBI Taxonomy" id="2728837"/>
    <lineage>
        <taxon>Bacteria</taxon>
        <taxon>Pseudomonadati</taxon>
        <taxon>Pseudomonadota</taxon>
        <taxon>Betaproteobacteria</taxon>
        <taxon>Burkholderiales</taxon>
        <taxon>Comamonadaceae</taxon>
        <taxon>Ramlibacter</taxon>
    </lineage>
</organism>